<feature type="transmembrane region" description="Helical" evidence="6">
    <location>
        <begin position="152"/>
        <end position="173"/>
    </location>
</feature>
<evidence type="ECO:0000313" key="8">
    <source>
        <dbReference type="Proteomes" id="UP001597391"/>
    </source>
</evidence>
<evidence type="ECO:0000256" key="1">
    <source>
        <dbReference type="ARBA" id="ARBA00004141"/>
    </source>
</evidence>
<evidence type="ECO:0000256" key="6">
    <source>
        <dbReference type="SAM" id="Phobius"/>
    </source>
</evidence>
<keyword evidence="8" id="KW-1185">Reference proteome</keyword>
<feature type="transmembrane region" description="Helical" evidence="6">
    <location>
        <begin position="61"/>
        <end position="81"/>
    </location>
</feature>
<evidence type="ECO:0000256" key="5">
    <source>
        <dbReference type="ARBA" id="ARBA00023136"/>
    </source>
</evidence>
<dbReference type="InterPro" id="IPR038330">
    <property type="entry name" value="TspO/MBR-related_sf"/>
</dbReference>
<dbReference type="PANTHER" id="PTHR10057:SF0">
    <property type="entry name" value="TRANSLOCATOR PROTEIN"/>
    <property type="match status" value="1"/>
</dbReference>
<keyword evidence="3 6" id="KW-0812">Transmembrane</keyword>
<feature type="transmembrane region" description="Helical" evidence="6">
    <location>
        <begin position="120"/>
        <end position="140"/>
    </location>
</feature>
<comment type="similarity">
    <text evidence="2">Belongs to the TspO/BZRP family.</text>
</comment>
<dbReference type="Gene3D" id="1.20.1260.100">
    <property type="entry name" value="TspO/MBR protein"/>
    <property type="match status" value="1"/>
</dbReference>
<dbReference type="EMBL" id="JBHUOP010000001">
    <property type="protein sequence ID" value="MFD2839373.1"/>
    <property type="molecule type" value="Genomic_DNA"/>
</dbReference>
<name>A0ABW5XBX1_9MICO</name>
<organism evidence="7 8">
    <name type="scientific">Populibacterium corticicola</name>
    <dbReference type="NCBI Taxonomy" id="1812826"/>
    <lineage>
        <taxon>Bacteria</taxon>
        <taxon>Bacillati</taxon>
        <taxon>Actinomycetota</taxon>
        <taxon>Actinomycetes</taxon>
        <taxon>Micrococcales</taxon>
        <taxon>Jonesiaceae</taxon>
        <taxon>Populibacterium</taxon>
    </lineage>
</organism>
<gene>
    <name evidence="7" type="ORF">ACFSYH_02145</name>
</gene>
<evidence type="ECO:0000256" key="2">
    <source>
        <dbReference type="ARBA" id="ARBA00007524"/>
    </source>
</evidence>
<evidence type="ECO:0000256" key="3">
    <source>
        <dbReference type="ARBA" id="ARBA00022692"/>
    </source>
</evidence>
<evidence type="ECO:0000256" key="4">
    <source>
        <dbReference type="ARBA" id="ARBA00022989"/>
    </source>
</evidence>
<keyword evidence="5 6" id="KW-0472">Membrane</keyword>
<comment type="caution">
    <text evidence="7">The sequence shown here is derived from an EMBL/GenBank/DDBJ whole genome shotgun (WGS) entry which is preliminary data.</text>
</comment>
<feature type="transmembrane region" description="Helical" evidence="6">
    <location>
        <begin position="93"/>
        <end position="114"/>
    </location>
</feature>
<evidence type="ECO:0000313" key="7">
    <source>
        <dbReference type="EMBL" id="MFD2839373.1"/>
    </source>
</evidence>
<keyword evidence="4 6" id="KW-1133">Transmembrane helix</keyword>
<sequence length="175" mass="19027">MTGSHRGDALRPSVLAQVGVLVLLVAIPLGIGFAGSMVTVDNVDGWYANADKAPWTPPNEVFGPTWSALYIIMGVASWLVWRLYRSEEVRRPLGLYATQLILNGLWTPVFFGLYPSLGSAALWVACAIMAALIVALLATIRSFKPVSSVAAWLLVPYLLWLVYASTLNVYAAIFN</sequence>
<feature type="transmembrane region" description="Helical" evidence="6">
    <location>
        <begin position="12"/>
        <end position="34"/>
    </location>
</feature>
<protein>
    <submittedName>
        <fullName evidence="7">TspO/MBR family protein</fullName>
    </submittedName>
</protein>
<dbReference type="RefSeq" id="WP_377464836.1">
    <property type="nucleotide sequence ID" value="NZ_JBHUOP010000001.1"/>
</dbReference>
<reference evidence="8" key="1">
    <citation type="journal article" date="2019" name="Int. J. Syst. Evol. Microbiol.">
        <title>The Global Catalogue of Microorganisms (GCM) 10K type strain sequencing project: providing services to taxonomists for standard genome sequencing and annotation.</title>
        <authorList>
            <consortium name="The Broad Institute Genomics Platform"/>
            <consortium name="The Broad Institute Genome Sequencing Center for Infectious Disease"/>
            <person name="Wu L."/>
            <person name="Ma J."/>
        </authorList>
    </citation>
    <scope>NUCLEOTIDE SEQUENCE [LARGE SCALE GENOMIC DNA]</scope>
    <source>
        <strain evidence="8">KCTC 33576</strain>
    </source>
</reference>
<proteinExistence type="inferred from homology"/>
<dbReference type="CDD" id="cd15904">
    <property type="entry name" value="TSPO_MBR"/>
    <property type="match status" value="1"/>
</dbReference>
<dbReference type="PIRSF" id="PIRSF005859">
    <property type="entry name" value="PBR"/>
    <property type="match status" value="1"/>
</dbReference>
<comment type="subcellular location">
    <subcellularLocation>
        <location evidence="1">Membrane</location>
        <topology evidence="1">Multi-pass membrane protein</topology>
    </subcellularLocation>
</comment>
<dbReference type="Pfam" id="PF03073">
    <property type="entry name" value="TspO_MBR"/>
    <property type="match status" value="1"/>
</dbReference>
<dbReference type="InterPro" id="IPR004307">
    <property type="entry name" value="TspO_MBR"/>
</dbReference>
<dbReference type="Proteomes" id="UP001597391">
    <property type="component" value="Unassembled WGS sequence"/>
</dbReference>
<dbReference type="PANTHER" id="PTHR10057">
    <property type="entry name" value="PERIPHERAL-TYPE BENZODIAZEPINE RECEPTOR"/>
    <property type="match status" value="1"/>
</dbReference>
<accession>A0ABW5XBX1</accession>